<evidence type="ECO:0000313" key="3">
    <source>
        <dbReference type="Proteomes" id="UP000700596"/>
    </source>
</evidence>
<sequence>MFTSASPHLPSSLPHRYMHTVNVDTYNNPEHPDRAFLRHVCPRICDAVATVLFETGEKCLQAFLDPAVQVFEWRRNVLPSNRSSAAVVKRRGHEVAVGTNRTHGFNLFWTLYVKSFIGITGAWTEVCGHQGGTSALPSTTSKPPAPTSDSAPAFKSAEDPLFAITSAPNNNDDHNPMDPKFALYMGRKLGQHLLRWEIWKYFGQANTMVEWEVDGRVTRRVDSDVSNVYRNSAL</sequence>
<proteinExistence type="predicted"/>
<feature type="compositionally biased region" description="Low complexity" evidence="1">
    <location>
        <begin position="133"/>
        <end position="152"/>
    </location>
</feature>
<organism evidence="2 3">
    <name type="scientific">Dendryphion nanum</name>
    <dbReference type="NCBI Taxonomy" id="256645"/>
    <lineage>
        <taxon>Eukaryota</taxon>
        <taxon>Fungi</taxon>
        <taxon>Dikarya</taxon>
        <taxon>Ascomycota</taxon>
        <taxon>Pezizomycotina</taxon>
        <taxon>Dothideomycetes</taxon>
        <taxon>Pleosporomycetidae</taxon>
        <taxon>Pleosporales</taxon>
        <taxon>Torulaceae</taxon>
        <taxon>Dendryphion</taxon>
    </lineage>
</organism>
<gene>
    <name evidence="2" type="ORF">B0J11DRAFT_516732</name>
</gene>
<comment type="caution">
    <text evidence="2">The sequence shown here is derived from an EMBL/GenBank/DDBJ whole genome shotgun (WGS) entry which is preliminary data.</text>
</comment>
<name>A0A9P9ELT1_9PLEO</name>
<evidence type="ECO:0000256" key="1">
    <source>
        <dbReference type="SAM" id="MobiDB-lite"/>
    </source>
</evidence>
<keyword evidence="3" id="KW-1185">Reference proteome</keyword>
<dbReference type="AlphaFoldDB" id="A0A9P9ELT1"/>
<dbReference type="OrthoDB" id="5395789at2759"/>
<dbReference type="Proteomes" id="UP000700596">
    <property type="component" value="Unassembled WGS sequence"/>
</dbReference>
<reference evidence="2" key="1">
    <citation type="journal article" date="2021" name="Nat. Commun.">
        <title>Genetic determinants of endophytism in the Arabidopsis root mycobiome.</title>
        <authorList>
            <person name="Mesny F."/>
            <person name="Miyauchi S."/>
            <person name="Thiergart T."/>
            <person name="Pickel B."/>
            <person name="Atanasova L."/>
            <person name="Karlsson M."/>
            <person name="Huettel B."/>
            <person name="Barry K.W."/>
            <person name="Haridas S."/>
            <person name="Chen C."/>
            <person name="Bauer D."/>
            <person name="Andreopoulos W."/>
            <person name="Pangilinan J."/>
            <person name="LaButti K."/>
            <person name="Riley R."/>
            <person name="Lipzen A."/>
            <person name="Clum A."/>
            <person name="Drula E."/>
            <person name="Henrissat B."/>
            <person name="Kohler A."/>
            <person name="Grigoriev I.V."/>
            <person name="Martin F.M."/>
            <person name="Hacquard S."/>
        </authorList>
    </citation>
    <scope>NUCLEOTIDE SEQUENCE</scope>
    <source>
        <strain evidence="2">MPI-CAGE-CH-0243</strain>
    </source>
</reference>
<evidence type="ECO:0000313" key="2">
    <source>
        <dbReference type="EMBL" id="KAH7139409.1"/>
    </source>
</evidence>
<feature type="region of interest" description="Disordered" evidence="1">
    <location>
        <begin position="132"/>
        <end position="152"/>
    </location>
</feature>
<dbReference type="EMBL" id="JAGMWT010000001">
    <property type="protein sequence ID" value="KAH7139409.1"/>
    <property type="molecule type" value="Genomic_DNA"/>
</dbReference>
<accession>A0A9P9ELT1</accession>
<protein>
    <submittedName>
        <fullName evidence="2">Uncharacterized protein</fullName>
    </submittedName>
</protein>